<reference evidence="2 3" key="1">
    <citation type="submission" date="2019-02" db="EMBL/GenBank/DDBJ databases">
        <authorList>
            <person name="Li S.-H."/>
        </authorList>
    </citation>
    <scope>NUCLEOTIDE SEQUENCE [LARGE SCALE GENOMIC DNA]</scope>
    <source>
        <strain evidence="2 3">IMCC14385</strain>
    </source>
</reference>
<feature type="chain" id="PRO_5024885272" evidence="1">
    <location>
        <begin position="24"/>
        <end position="177"/>
    </location>
</feature>
<dbReference type="EMBL" id="CP036422">
    <property type="protein sequence ID" value="QFU76796.1"/>
    <property type="molecule type" value="Genomic_DNA"/>
</dbReference>
<evidence type="ECO:0000256" key="1">
    <source>
        <dbReference type="SAM" id="SignalP"/>
    </source>
</evidence>
<proteinExistence type="predicted"/>
<dbReference type="RefSeq" id="WP_153239938.1">
    <property type="nucleotide sequence ID" value="NZ_CP036422.1"/>
</dbReference>
<organism evidence="2 3">
    <name type="scientific">Halioglobus maricola</name>
    <dbReference type="NCBI Taxonomy" id="2601894"/>
    <lineage>
        <taxon>Bacteria</taxon>
        <taxon>Pseudomonadati</taxon>
        <taxon>Pseudomonadota</taxon>
        <taxon>Gammaproteobacteria</taxon>
        <taxon>Cellvibrionales</taxon>
        <taxon>Halieaceae</taxon>
        <taxon>Halioglobus</taxon>
    </lineage>
</organism>
<keyword evidence="3" id="KW-1185">Reference proteome</keyword>
<feature type="signal peptide" evidence="1">
    <location>
        <begin position="1"/>
        <end position="23"/>
    </location>
</feature>
<accession>A0A5P9NMR2</accession>
<name>A0A5P9NMR2_9GAMM</name>
<gene>
    <name evidence="2" type="ORF">EY643_14685</name>
</gene>
<dbReference type="Proteomes" id="UP000326287">
    <property type="component" value="Chromosome"/>
</dbReference>
<dbReference type="CDD" id="cd07812">
    <property type="entry name" value="SRPBCC"/>
    <property type="match status" value="1"/>
</dbReference>
<dbReference type="KEGG" id="halc:EY643_14685"/>
<evidence type="ECO:0000313" key="2">
    <source>
        <dbReference type="EMBL" id="QFU76796.1"/>
    </source>
</evidence>
<evidence type="ECO:0000313" key="3">
    <source>
        <dbReference type="Proteomes" id="UP000326287"/>
    </source>
</evidence>
<sequence length="177" mass="19237">MRSSWFKQALLALIFLISPGAFAEVVAVGDSGFHIRVQVDLPVSKDAAWEQFIHPERWWSEGHTWFGSRKNFSLDPVAGGCFCEILGDKSVLHLTVSTVVPGEKIIMLGGLGPLQALGLSGPAVFTFADLGDGRTRVVHDYRVTGFTQMNLEELAPIVAGVQQEQLDSLAASLEVQD</sequence>
<dbReference type="SUPFAM" id="SSF55961">
    <property type="entry name" value="Bet v1-like"/>
    <property type="match status" value="1"/>
</dbReference>
<dbReference type="AlphaFoldDB" id="A0A5P9NMR2"/>
<protein>
    <submittedName>
        <fullName evidence="2">SRPBCC family protein</fullName>
    </submittedName>
</protein>
<dbReference type="Gene3D" id="3.30.530.20">
    <property type="match status" value="1"/>
</dbReference>
<dbReference type="OrthoDB" id="5735475at2"/>
<keyword evidence="1" id="KW-0732">Signal</keyword>
<dbReference type="InterPro" id="IPR023393">
    <property type="entry name" value="START-like_dom_sf"/>
</dbReference>